<proteinExistence type="inferred from homology"/>
<dbReference type="EMBL" id="PQAP01000231">
    <property type="protein sequence ID" value="PWB67800.1"/>
    <property type="molecule type" value="Genomic_DNA"/>
</dbReference>
<gene>
    <name evidence="7" type="ORF">C3F09_12810</name>
</gene>
<dbReference type="Proteomes" id="UP000250918">
    <property type="component" value="Unassembled WGS sequence"/>
</dbReference>
<feature type="domain" description="RNA polymerase sigma factor 70 region 4 type 2" evidence="6">
    <location>
        <begin position="131"/>
        <end position="182"/>
    </location>
</feature>
<dbReference type="InterPro" id="IPR014284">
    <property type="entry name" value="RNA_pol_sigma-70_dom"/>
</dbReference>
<dbReference type="InterPro" id="IPR036388">
    <property type="entry name" value="WH-like_DNA-bd_sf"/>
</dbReference>
<dbReference type="InterPro" id="IPR039425">
    <property type="entry name" value="RNA_pol_sigma-70-like"/>
</dbReference>
<name>A0A855X217_9BACT</name>
<evidence type="ECO:0000256" key="3">
    <source>
        <dbReference type="ARBA" id="ARBA00023082"/>
    </source>
</evidence>
<dbReference type="Pfam" id="PF04542">
    <property type="entry name" value="Sigma70_r2"/>
    <property type="match status" value="1"/>
</dbReference>
<feature type="domain" description="RNA polymerase sigma-70 region 2" evidence="5">
    <location>
        <begin position="25"/>
        <end position="91"/>
    </location>
</feature>
<dbReference type="SUPFAM" id="SSF88659">
    <property type="entry name" value="Sigma3 and sigma4 domains of RNA polymerase sigma factors"/>
    <property type="match status" value="1"/>
</dbReference>
<dbReference type="GO" id="GO:0016987">
    <property type="term" value="F:sigma factor activity"/>
    <property type="evidence" value="ECO:0007669"/>
    <property type="project" value="UniProtKB-KW"/>
</dbReference>
<dbReference type="InterPro" id="IPR013324">
    <property type="entry name" value="RNA_pol_sigma_r3/r4-like"/>
</dbReference>
<evidence type="ECO:0000259" key="5">
    <source>
        <dbReference type="Pfam" id="PF04542"/>
    </source>
</evidence>
<dbReference type="CDD" id="cd06171">
    <property type="entry name" value="Sigma70_r4"/>
    <property type="match status" value="1"/>
</dbReference>
<dbReference type="Pfam" id="PF08281">
    <property type="entry name" value="Sigma70_r4_2"/>
    <property type="match status" value="1"/>
</dbReference>
<keyword evidence="3" id="KW-0731">Sigma factor</keyword>
<evidence type="ECO:0000256" key="1">
    <source>
        <dbReference type="ARBA" id="ARBA00010641"/>
    </source>
</evidence>
<dbReference type="PANTHER" id="PTHR43133:SF51">
    <property type="entry name" value="RNA POLYMERASE SIGMA FACTOR"/>
    <property type="match status" value="1"/>
</dbReference>
<evidence type="ECO:0000256" key="4">
    <source>
        <dbReference type="ARBA" id="ARBA00023163"/>
    </source>
</evidence>
<comment type="similarity">
    <text evidence="1">Belongs to the sigma-70 factor family. ECF subfamily.</text>
</comment>
<dbReference type="InterPro" id="IPR013249">
    <property type="entry name" value="RNA_pol_sigma70_r4_t2"/>
</dbReference>
<dbReference type="PANTHER" id="PTHR43133">
    <property type="entry name" value="RNA POLYMERASE ECF-TYPE SIGMA FACTO"/>
    <property type="match status" value="1"/>
</dbReference>
<dbReference type="NCBIfam" id="TIGR02937">
    <property type="entry name" value="sigma70-ECF"/>
    <property type="match status" value="1"/>
</dbReference>
<reference evidence="7 8" key="1">
    <citation type="journal article" date="2018" name="ISME J.">
        <title>A methanotrophic archaeon couples anaerobic oxidation of methane to Fe(III) reduction.</title>
        <authorList>
            <person name="Cai C."/>
            <person name="Leu A.O."/>
            <person name="Xie G.J."/>
            <person name="Guo J."/>
            <person name="Feng Y."/>
            <person name="Zhao J.X."/>
            <person name="Tyson G.W."/>
            <person name="Yuan Z."/>
            <person name="Hu S."/>
        </authorList>
    </citation>
    <scope>NUCLEOTIDE SEQUENCE [LARGE SCALE GENOMIC DNA]</scope>
    <source>
        <strain evidence="7">FeB_12</strain>
    </source>
</reference>
<comment type="caution">
    <text evidence="7">The sequence shown here is derived from an EMBL/GenBank/DDBJ whole genome shotgun (WGS) entry which is preliminary data.</text>
</comment>
<dbReference type="GO" id="GO:0006352">
    <property type="term" value="P:DNA-templated transcription initiation"/>
    <property type="evidence" value="ECO:0007669"/>
    <property type="project" value="InterPro"/>
</dbReference>
<dbReference type="InterPro" id="IPR013325">
    <property type="entry name" value="RNA_pol_sigma_r2"/>
</dbReference>
<protein>
    <submittedName>
        <fullName evidence="7">RNA polymerase subunit sigma-24</fullName>
    </submittedName>
</protein>
<dbReference type="Gene3D" id="1.10.10.10">
    <property type="entry name" value="Winged helix-like DNA-binding domain superfamily/Winged helix DNA-binding domain"/>
    <property type="match status" value="1"/>
</dbReference>
<accession>A0A855X217</accession>
<dbReference type="AlphaFoldDB" id="A0A855X217"/>
<organism evidence="7 8">
    <name type="scientific">candidate division GN15 bacterium</name>
    <dbReference type="NCBI Taxonomy" id="2072418"/>
    <lineage>
        <taxon>Bacteria</taxon>
        <taxon>candidate division GN15</taxon>
    </lineage>
</organism>
<keyword evidence="2" id="KW-0805">Transcription regulation</keyword>
<evidence type="ECO:0000259" key="6">
    <source>
        <dbReference type="Pfam" id="PF08281"/>
    </source>
</evidence>
<evidence type="ECO:0000313" key="7">
    <source>
        <dbReference type="EMBL" id="PWB67800.1"/>
    </source>
</evidence>
<evidence type="ECO:0000256" key="2">
    <source>
        <dbReference type="ARBA" id="ARBA00023015"/>
    </source>
</evidence>
<keyword evidence="4" id="KW-0804">Transcription</keyword>
<sequence>MAVQDDDGLIIAEALGGSQKAYTALMEKHRPAIFHIINKIVRNNEAANDLVQETFMKAFSALASYRSEYRFSTWLYKIAANCSIDYLRKRRLQALSLDRPIETGDGTVEIEVADYSYHPERELERKEQSFSIEEAIDSLPKNYRDVIVYRHKEDKSYEEIADLLDIPVGTVKARIFRARELLKKKLRHV</sequence>
<dbReference type="GO" id="GO:0003677">
    <property type="term" value="F:DNA binding"/>
    <property type="evidence" value="ECO:0007669"/>
    <property type="project" value="InterPro"/>
</dbReference>
<evidence type="ECO:0000313" key="8">
    <source>
        <dbReference type="Proteomes" id="UP000250918"/>
    </source>
</evidence>
<dbReference type="InterPro" id="IPR007627">
    <property type="entry name" value="RNA_pol_sigma70_r2"/>
</dbReference>
<dbReference type="SUPFAM" id="SSF88946">
    <property type="entry name" value="Sigma2 domain of RNA polymerase sigma factors"/>
    <property type="match status" value="1"/>
</dbReference>
<dbReference type="Gene3D" id="1.10.1740.10">
    <property type="match status" value="1"/>
</dbReference>